<gene>
    <name evidence="8" type="ORF">ATL39_0713</name>
</gene>
<feature type="signal peptide" evidence="6">
    <location>
        <begin position="1"/>
        <end position="25"/>
    </location>
</feature>
<sequence length="718" mass="77350">MKKTVWQIGTSLLAVFIFLPMEADAEDKEIYIEYEDHVQEESIGLQSVDKQRVETISVPEEDYEETLEELENNEEIKFVEEEIYYEYTTMPNDPFMSRQKINFEKIGGYGAWNNYTPKYTPTIAVLDSGLQTAHSDIGKAVVKPFNVVNQTTNVKDLVGHGTHVAGTAGAVTNNGIGVASLVKNAKIMPVKVGEATEITNMNIARGIHYAIDNKADIINLSLGGPTSSTVVQEAVNRANLEGILVVAAAGNNSSSNKFYPAASNGVLSVSAVDDKTNNIAGYSNYGSWVDVSAPGTNIWSICTKGSLYPFTNCSQSNPYIPSSGTSMAAPMVSSMAGMLKAQDQKLTNHQLSYLIESAASTKVGDNKKTKYGLTNAETAQTLYKEENRLYGASSIKTSNEIALKGWSDIKETTLSKASGEEEEAPVKGRFVIMANNQSFADSLAASGLSNRIDAPLLLTSPTRLDATTVNTMKKLNVTNVILLGGFNAVSSKVEESIQASGFETMRLRGSNRYETASVVNDYVAVPGGEVVVASGENFPDALAVSSYAAKKGLPIVFVQKNALPEASRAFMEKYNFSKAYVIGGTNAVSEEVAADLPEPVRISGSNRYETSIKVNEYFKGTLSSDHLLVATGANFPDALAGGVMGAKTNTPMIFVEKNKVPDVSSTFIANQSNFQSFTVLGGTAAVSSHTKWEIDNRIYNSYYQDRYGTGSGTQAVKN</sequence>
<accession>A0A419V8R7</accession>
<dbReference type="InterPro" id="IPR036852">
    <property type="entry name" value="Peptidase_S8/S53_dom_sf"/>
</dbReference>
<evidence type="ECO:0000259" key="7">
    <source>
        <dbReference type="Pfam" id="PF00082"/>
    </source>
</evidence>
<dbReference type="PRINTS" id="PR00723">
    <property type="entry name" value="SUBTILISIN"/>
</dbReference>
<feature type="chain" id="PRO_5038429059" evidence="6">
    <location>
        <begin position="26"/>
        <end position="718"/>
    </location>
</feature>
<dbReference type="EMBL" id="RAPK01000006">
    <property type="protein sequence ID" value="RKD76494.1"/>
    <property type="molecule type" value="Genomic_DNA"/>
</dbReference>
<feature type="domain" description="Peptidase S8/S53" evidence="7">
    <location>
        <begin position="121"/>
        <end position="371"/>
    </location>
</feature>
<dbReference type="Gene3D" id="3.40.50.12090">
    <property type="match status" value="2"/>
</dbReference>
<dbReference type="AlphaFoldDB" id="A0A419V8R7"/>
<dbReference type="PANTHER" id="PTHR43806:SF11">
    <property type="entry name" value="CEREVISIN-RELATED"/>
    <property type="match status" value="1"/>
</dbReference>
<dbReference type="GO" id="GO:0006508">
    <property type="term" value="P:proteolysis"/>
    <property type="evidence" value="ECO:0007669"/>
    <property type="project" value="UniProtKB-KW"/>
</dbReference>
<evidence type="ECO:0000256" key="6">
    <source>
        <dbReference type="SAM" id="SignalP"/>
    </source>
</evidence>
<name>A0A419V8R7_9BACL</name>
<comment type="similarity">
    <text evidence="1 5">Belongs to the peptidase S8 family.</text>
</comment>
<feature type="active site" description="Charge relay system" evidence="5">
    <location>
        <position position="326"/>
    </location>
</feature>
<organism evidence="8 9">
    <name type="scientific">Sinobaca qinghaiensis</name>
    <dbReference type="NCBI Taxonomy" id="342944"/>
    <lineage>
        <taxon>Bacteria</taxon>
        <taxon>Bacillati</taxon>
        <taxon>Bacillota</taxon>
        <taxon>Bacilli</taxon>
        <taxon>Bacillales</taxon>
        <taxon>Sporolactobacillaceae</taxon>
        <taxon>Sinobaca</taxon>
    </lineage>
</organism>
<keyword evidence="6" id="KW-0732">Signal</keyword>
<evidence type="ECO:0000256" key="3">
    <source>
        <dbReference type="ARBA" id="ARBA00022801"/>
    </source>
</evidence>
<keyword evidence="4 5" id="KW-0720">Serine protease</keyword>
<keyword evidence="3 5" id="KW-0378">Hydrolase</keyword>
<feature type="active site" description="Charge relay system" evidence="5">
    <location>
        <position position="127"/>
    </location>
</feature>
<keyword evidence="2 5" id="KW-0645">Protease</keyword>
<evidence type="ECO:0000256" key="5">
    <source>
        <dbReference type="PROSITE-ProRule" id="PRU01240"/>
    </source>
</evidence>
<dbReference type="InterPro" id="IPR050131">
    <property type="entry name" value="Peptidase_S8_subtilisin-like"/>
</dbReference>
<protein>
    <submittedName>
        <fullName evidence="8">Cell wall-associated protease</fullName>
    </submittedName>
</protein>
<dbReference type="PROSITE" id="PS00137">
    <property type="entry name" value="SUBTILASE_HIS"/>
    <property type="match status" value="1"/>
</dbReference>
<dbReference type="PROSITE" id="PS51892">
    <property type="entry name" value="SUBTILASE"/>
    <property type="match status" value="1"/>
</dbReference>
<reference evidence="8 9" key="1">
    <citation type="submission" date="2018-09" db="EMBL/GenBank/DDBJ databases">
        <title>Genomic Encyclopedia of Archaeal and Bacterial Type Strains, Phase II (KMG-II): from individual species to whole genera.</title>
        <authorList>
            <person name="Goeker M."/>
        </authorList>
    </citation>
    <scope>NUCLEOTIDE SEQUENCE [LARGE SCALE GENOMIC DNA]</scope>
    <source>
        <strain evidence="8 9">DSM 17008</strain>
    </source>
</reference>
<evidence type="ECO:0000256" key="2">
    <source>
        <dbReference type="ARBA" id="ARBA00022670"/>
    </source>
</evidence>
<comment type="caution">
    <text evidence="8">The sequence shown here is derived from an EMBL/GenBank/DDBJ whole genome shotgun (WGS) entry which is preliminary data.</text>
</comment>
<dbReference type="PANTHER" id="PTHR43806">
    <property type="entry name" value="PEPTIDASE S8"/>
    <property type="match status" value="1"/>
</dbReference>
<dbReference type="GO" id="GO:0004252">
    <property type="term" value="F:serine-type endopeptidase activity"/>
    <property type="evidence" value="ECO:0007669"/>
    <property type="project" value="UniProtKB-UniRule"/>
</dbReference>
<evidence type="ECO:0000313" key="9">
    <source>
        <dbReference type="Proteomes" id="UP000285120"/>
    </source>
</evidence>
<evidence type="ECO:0000256" key="4">
    <source>
        <dbReference type="ARBA" id="ARBA00022825"/>
    </source>
</evidence>
<dbReference type="Pfam" id="PF00082">
    <property type="entry name" value="Peptidase_S8"/>
    <property type="match status" value="1"/>
</dbReference>
<evidence type="ECO:0000256" key="1">
    <source>
        <dbReference type="ARBA" id="ARBA00011073"/>
    </source>
</evidence>
<dbReference type="SUPFAM" id="SSF52743">
    <property type="entry name" value="Subtilisin-like"/>
    <property type="match status" value="1"/>
</dbReference>
<dbReference type="InterPro" id="IPR000209">
    <property type="entry name" value="Peptidase_S8/S53_dom"/>
</dbReference>
<dbReference type="InterPro" id="IPR022398">
    <property type="entry name" value="Peptidase_S8_His-AS"/>
</dbReference>
<keyword evidence="9" id="KW-1185">Reference proteome</keyword>
<evidence type="ECO:0000313" key="8">
    <source>
        <dbReference type="EMBL" id="RKD76494.1"/>
    </source>
</evidence>
<proteinExistence type="inferred from homology"/>
<dbReference type="RefSeq" id="WP_120191892.1">
    <property type="nucleotide sequence ID" value="NZ_RAPK01000006.1"/>
</dbReference>
<dbReference type="OrthoDB" id="9798386at2"/>
<dbReference type="Gene3D" id="3.40.50.200">
    <property type="entry name" value="Peptidase S8/S53 domain"/>
    <property type="match status" value="1"/>
</dbReference>
<dbReference type="InterPro" id="IPR015500">
    <property type="entry name" value="Peptidase_S8_subtilisin-rel"/>
</dbReference>
<feature type="active site" description="Charge relay system" evidence="5">
    <location>
        <position position="160"/>
    </location>
</feature>
<dbReference type="InterPro" id="IPR007253">
    <property type="entry name" value="Cell_wall-bd_2"/>
</dbReference>
<dbReference type="Pfam" id="PF04122">
    <property type="entry name" value="CW_binding_2"/>
    <property type="match status" value="3"/>
</dbReference>
<dbReference type="Proteomes" id="UP000285120">
    <property type="component" value="Unassembled WGS sequence"/>
</dbReference>